<feature type="compositionally biased region" description="Basic residues" evidence="1">
    <location>
        <begin position="1"/>
        <end position="14"/>
    </location>
</feature>
<accession>A0A6J5P7G8</accession>
<feature type="region of interest" description="Disordered" evidence="1">
    <location>
        <begin position="1"/>
        <end position="22"/>
    </location>
</feature>
<dbReference type="EMBL" id="LR796817">
    <property type="protein sequence ID" value="CAB4167127.1"/>
    <property type="molecule type" value="Genomic_DNA"/>
</dbReference>
<organism evidence="2">
    <name type="scientific">uncultured Caudovirales phage</name>
    <dbReference type="NCBI Taxonomy" id="2100421"/>
    <lineage>
        <taxon>Viruses</taxon>
        <taxon>Duplodnaviria</taxon>
        <taxon>Heunggongvirae</taxon>
        <taxon>Uroviricota</taxon>
        <taxon>Caudoviricetes</taxon>
        <taxon>Peduoviridae</taxon>
        <taxon>Maltschvirus</taxon>
        <taxon>Maltschvirus maltsch</taxon>
    </lineage>
</organism>
<name>A0A6J5P7G8_9CAUD</name>
<gene>
    <name evidence="2" type="ORF">UFOVP868_2</name>
</gene>
<proteinExistence type="predicted"/>
<reference evidence="2" key="1">
    <citation type="submission" date="2020-04" db="EMBL/GenBank/DDBJ databases">
        <authorList>
            <person name="Chiriac C."/>
            <person name="Salcher M."/>
            <person name="Ghai R."/>
            <person name="Kavagutti S V."/>
        </authorList>
    </citation>
    <scope>NUCLEOTIDE SEQUENCE</scope>
</reference>
<evidence type="ECO:0000313" key="2">
    <source>
        <dbReference type="EMBL" id="CAB4167127.1"/>
    </source>
</evidence>
<evidence type="ECO:0000256" key="1">
    <source>
        <dbReference type="SAM" id="MobiDB-lite"/>
    </source>
</evidence>
<sequence>MTKPKSKSKSKPKSKALLDSLRKPKSMRLTLEQMALKLARQQTRLEKDKKHLKFREEYLDRRVAELKSQLSELHLNCRNLVIHELFVRGVYHAFRRFEESKNEDKNAVFNNEIASHKKSFNIRMDAFRNNGILPLDNFYFTERIEP</sequence>
<protein>
    <submittedName>
        <fullName evidence="2">Uncharacterized protein</fullName>
    </submittedName>
</protein>